<evidence type="ECO:0000256" key="1">
    <source>
        <dbReference type="ARBA" id="ARBA00001971"/>
    </source>
</evidence>
<protein>
    <recommendedName>
        <fullName evidence="12">Cytochrome P450</fullName>
    </recommendedName>
</protein>
<dbReference type="Gene3D" id="1.10.630.10">
    <property type="entry name" value="Cytochrome P450"/>
    <property type="match status" value="1"/>
</dbReference>
<evidence type="ECO:0000256" key="6">
    <source>
        <dbReference type="ARBA" id="ARBA00023004"/>
    </source>
</evidence>
<gene>
    <name evidence="10" type="ORF">NQ314_013450</name>
</gene>
<dbReference type="Proteomes" id="UP001162156">
    <property type="component" value="Unassembled WGS sequence"/>
</dbReference>
<dbReference type="GO" id="GO:0005506">
    <property type="term" value="F:iron ion binding"/>
    <property type="evidence" value="ECO:0007669"/>
    <property type="project" value="InterPro"/>
</dbReference>
<dbReference type="EMBL" id="JANEYF010003732">
    <property type="protein sequence ID" value="KAJ8934409.1"/>
    <property type="molecule type" value="Genomic_DNA"/>
</dbReference>
<dbReference type="PANTHER" id="PTHR24279">
    <property type="entry name" value="CYTOCHROME P450"/>
    <property type="match status" value="1"/>
</dbReference>
<dbReference type="InterPro" id="IPR001128">
    <property type="entry name" value="Cyt_P450"/>
</dbReference>
<dbReference type="InterPro" id="IPR002401">
    <property type="entry name" value="Cyt_P450_E_grp-I"/>
</dbReference>
<sequence>METFRLLPTANCLGRVTEEDLELSGYKVSAGSVLICHTGIACRDERNFRRANEFRPERWLNEEKSQTASNATFLVAPFGVGRRICPGKRFIEQVLPVILEYTIKNFDMQVVKPMELQFEFLLSPKGPTSCYF</sequence>
<dbReference type="PROSITE" id="PS00086">
    <property type="entry name" value="CYTOCHROME_P450"/>
    <property type="match status" value="1"/>
</dbReference>
<dbReference type="AlphaFoldDB" id="A0AAV8X8V2"/>
<dbReference type="GO" id="GO:0020037">
    <property type="term" value="F:heme binding"/>
    <property type="evidence" value="ECO:0007669"/>
    <property type="project" value="InterPro"/>
</dbReference>
<dbReference type="GO" id="GO:0016705">
    <property type="term" value="F:oxidoreductase activity, acting on paired donors, with incorporation or reduction of molecular oxygen"/>
    <property type="evidence" value="ECO:0007669"/>
    <property type="project" value="InterPro"/>
</dbReference>
<dbReference type="PRINTS" id="PR00463">
    <property type="entry name" value="EP450I"/>
</dbReference>
<organism evidence="10 11">
    <name type="scientific">Rhamnusium bicolor</name>
    <dbReference type="NCBI Taxonomy" id="1586634"/>
    <lineage>
        <taxon>Eukaryota</taxon>
        <taxon>Metazoa</taxon>
        <taxon>Ecdysozoa</taxon>
        <taxon>Arthropoda</taxon>
        <taxon>Hexapoda</taxon>
        <taxon>Insecta</taxon>
        <taxon>Pterygota</taxon>
        <taxon>Neoptera</taxon>
        <taxon>Endopterygota</taxon>
        <taxon>Coleoptera</taxon>
        <taxon>Polyphaga</taxon>
        <taxon>Cucujiformia</taxon>
        <taxon>Chrysomeloidea</taxon>
        <taxon>Cerambycidae</taxon>
        <taxon>Lepturinae</taxon>
        <taxon>Rhagiini</taxon>
        <taxon>Rhamnusium</taxon>
    </lineage>
</organism>
<comment type="caution">
    <text evidence="10">The sequence shown here is derived from an EMBL/GenBank/DDBJ whole genome shotgun (WGS) entry which is preliminary data.</text>
</comment>
<comment type="cofactor">
    <cofactor evidence="1 8">
        <name>heme</name>
        <dbReference type="ChEBI" id="CHEBI:30413"/>
    </cofactor>
</comment>
<evidence type="ECO:0000256" key="3">
    <source>
        <dbReference type="ARBA" id="ARBA00022617"/>
    </source>
</evidence>
<evidence type="ECO:0000256" key="9">
    <source>
        <dbReference type="RuleBase" id="RU000461"/>
    </source>
</evidence>
<keyword evidence="5 9" id="KW-0560">Oxidoreductase</keyword>
<reference evidence="10" key="1">
    <citation type="journal article" date="2023" name="Insect Mol. Biol.">
        <title>Genome sequencing provides insights into the evolution of gene families encoding plant cell wall-degrading enzymes in longhorned beetles.</title>
        <authorList>
            <person name="Shin N.R."/>
            <person name="Okamura Y."/>
            <person name="Kirsch R."/>
            <person name="Pauchet Y."/>
        </authorList>
    </citation>
    <scope>NUCLEOTIDE SEQUENCE</scope>
    <source>
        <strain evidence="10">RBIC_L_NR</strain>
    </source>
</reference>
<keyword evidence="4 8" id="KW-0479">Metal-binding</keyword>
<accession>A0AAV8X8V2</accession>
<name>A0AAV8X8V2_9CUCU</name>
<evidence type="ECO:0000256" key="2">
    <source>
        <dbReference type="ARBA" id="ARBA00010617"/>
    </source>
</evidence>
<evidence type="ECO:0000256" key="5">
    <source>
        <dbReference type="ARBA" id="ARBA00023002"/>
    </source>
</evidence>
<evidence type="ECO:0000313" key="10">
    <source>
        <dbReference type="EMBL" id="KAJ8934409.1"/>
    </source>
</evidence>
<proteinExistence type="inferred from homology"/>
<keyword evidence="11" id="KW-1185">Reference proteome</keyword>
<keyword evidence="3 8" id="KW-0349">Heme</keyword>
<comment type="similarity">
    <text evidence="2 9">Belongs to the cytochrome P450 family.</text>
</comment>
<dbReference type="Pfam" id="PF00067">
    <property type="entry name" value="p450"/>
    <property type="match status" value="1"/>
</dbReference>
<evidence type="ECO:0000313" key="11">
    <source>
        <dbReference type="Proteomes" id="UP001162156"/>
    </source>
</evidence>
<dbReference type="InterPro" id="IPR036396">
    <property type="entry name" value="Cyt_P450_sf"/>
</dbReference>
<evidence type="ECO:0000256" key="8">
    <source>
        <dbReference type="PIRSR" id="PIRSR602401-1"/>
    </source>
</evidence>
<dbReference type="SUPFAM" id="SSF48264">
    <property type="entry name" value="Cytochrome P450"/>
    <property type="match status" value="1"/>
</dbReference>
<evidence type="ECO:0000256" key="7">
    <source>
        <dbReference type="ARBA" id="ARBA00023033"/>
    </source>
</evidence>
<evidence type="ECO:0008006" key="12">
    <source>
        <dbReference type="Google" id="ProtNLM"/>
    </source>
</evidence>
<keyword evidence="7 9" id="KW-0503">Monooxygenase</keyword>
<dbReference type="InterPro" id="IPR017972">
    <property type="entry name" value="Cyt_P450_CS"/>
</dbReference>
<feature type="binding site" description="axial binding residue" evidence="8">
    <location>
        <position position="85"/>
    </location>
    <ligand>
        <name>heme</name>
        <dbReference type="ChEBI" id="CHEBI:30413"/>
    </ligand>
    <ligandPart>
        <name>Fe</name>
        <dbReference type="ChEBI" id="CHEBI:18248"/>
    </ligandPart>
</feature>
<keyword evidence="6 8" id="KW-0408">Iron</keyword>
<dbReference type="GO" id="GO:0004497">
    <property type="term" value="F:monooxygenase activity"/>
    <property type="evidence" value="ECO:0007669"/>
    <property type="project" value="UniProtKB-KW"/>
</dbReference>
<dbReference type="PANTHER" id="PTHR24279:SF120">
    <property type="entry name" value="CYTOCHROME P450"/>
    <property type="match status" value="1"/>
</dbReference>
<evidence type="ECO:0000256" key="4">
    <source>
        <dbReference type="ARBA" id="ARBA00022723"/>
    </source>
</evidence>
<dbReference type="InterPro" id="IPR050479">
    <property type="entry name" value="CYP11_CYP27_families"/>
</dbReference>